<dbReference type="InParanoid" id="A0A0Q9VXY3"/>
<dbReference type="STRING" id="7244.A0A0Q9VXY3"/>
<dbReference type="FunCoup" id="A0A0Q9VXY3">
    <property type="interactions" value="2602"/>
</dbReference>
<organism evidence="5 6">
    <name type="scientific">Drosophila virilis</name>
    <name type="common">Fruit fly</name>
    <dbReference type="NCBI Taxonomy" id="7244"/>
    <lineage>
        <taxon>Eukaryota</taxon>
        <taxon>Metazoa</taxon>
        <taxon>Ecdysozoa</taxon>
        <taxon>Arthropoda</taxon>
        <taxon>Hexapoda</taxon>
        <taxon>Insecta</taxon>
        <taxon>Pterygota</taxon>
        <taxon>Neoptera</taxon>
        <taxon>Endopterygota</taxon>
        <taxon>Diptera</taxon>
        <taxon>Brachycera</taxon>
        <taxon>Muscomorpha</taxon>
        <taxon>Ephydroidea</taxon>
        <taxon>Drosophilidae</taxon>
        <taxon>Drosophila</taxon>
    </lineage>
</organism>
<dbReference type="Pfam" id="PF19031">
    <property type="entry name" value="Intu_longin_1"/>
    <property type="match status" value="1"/>
</dbReference>
<feature type="domain" description="CCZ1/INTU/HSP4 first Longin" evidence="2">
    <location>
        <begin position="30"/>
        <end position="154"/>
    </location>
</feature>
<reference evidence="5 6" key="1">
    <citation type="journal article" date="2007" name="Nature">
        <title>Evolution of genes and genomes on the Drosophila phylogeny.</title>
        <authorList>
            <consortium name="Drosophila 12 Genomes Consortium"/>
            <person name="Clark A.G."/>
            <person name="Eisen M.B."/>
            <person name="Smith D.R."/>
            <person name="Bergman C.M."/>
            <person name="Oliver B."/>
            <person name="Markow T.A."/>
            <person name="Kaufman T.C."/>
            <person name="Kellis M."/>
            <person name="Gelbart W."/>
            <person name="Iyer V.N."/>
            <person name="Pollard D.A."/>
            <person name="Sackton T.B."/>
            <person name="Larracuente A.M."/>
            <person name="Singh N.D."/>
            <person name="Abad J.P."/>
            <person name="Abt D.N."/>
            <person name="Adryan B."/>
            <person name="Aguade M."/>
            <person name="Akashi H."/>
            <person name="Anderson W.W."/>
            <person name="Aquadro C.F."/>
            <person name="Ardell D.H."/>
            <person name="Arguello R."/>
            <person name="Artieri C.G."/>
            <person name="Barbash D.A."/>
            <person name="Barker D."/>
            <person name="Barsanti P."/>
            <person name="Batterham P."/>
            <person name="Batzoglou S."/>
            <person name="Begun D."/>
            <person name="Bhutkar A."/>
            <person name="Blanco E."/>
            <person name="Bosak S.A."/>
            <person name="Bradley R.K."/>
            <person name="Brand A.D."/>
            <person name="Brent M.R."/>
            <person name="Brooks A.N."/>
            <person name="Brown R.H."/>
            <person name="Butlin R.K."/>
            <person name="Caggese C."/>
            <person name="Calvi B.R."/>
            <person name="Bernardo de Carvalho A."/>
            <person name="Caspi A."/>
            <person name="Castrezana S."/>
            <person name="Celniker S.E."/>
            <person name="Chang J.L."/>
            <person name="Chapple C."/>
            <person name="Chatterji S."/>
            <person name="Chinwalla A."/>
            <person name="Civetta A."/>
            <person name="Clifton S.W."/>
            <person name="Comeron J.M."/>
            <person name="Costello J.C."/>
            <person name="Coyne J.A."/>
            <person name="Daub J."/>
            <person name="David R.G."/>
            <person name="Delcher A.L."/>
            <person name="Delehaunty K."/>
            <person name="Do C.B."/>
            <person name="Ebling H."/>
            <person name="Edwards K."/>
            <person name="Eickbush T."/>
            <person name="Evans J.D."/>
            <person name="Filipski A."/>
            <person name="Findeiss S."/>
            <person name="Freyhult E."/>
            <person name="Fulton L."/>
            <person name="Fulton R."/>
            <person name="Garcia A.C."/>
            <person name="Gardiner A."/>
            <person name="Garfield D.A."/>
            <person name="Garvin B.E."/>
            <person name="Gibson G."/>
            <person name="Gilbert D."/>
            <person name="Gnerre S."/>
            <person name="Godfrey J."/>
            <person name="Good R."/>
            <person name="Gotea V."/>
            <person name="Gravely B."/>
            <person name="Greenberg A.J."/>
            <person name="Griffiths-Jones S."/>
            <person name="Gross S."/>
            <person name="Guigo R."/>
            <person name="Gustafson E.A."/>
            <person name="Haerty W."/>
            <person name="Hahn M.W."/>
            <person name="Halligan D.L."/>
            <person name="Halpern A.L."/>
            <person name="Halter G.M."/>
            <person name="Han M.V."/>
            <person name="Heger A."/>
            <person name="Hillier L."/>
            <person name="Hinrichs A.S."/>
            <person name="Holmes I."/>
            <person name="Hoskins R.A."/>
            <person name="Hubisz M.J."/>
            <person name="Hultmark D."/>
            <person name="Huntley M.A."/>
            <person name="Jaffe D.B."/>
            <person name="Jagadeeshan S."/>
            <person name="Jeck W.R."/>
            <person name="Johnson J."/>
            <person name="Jones C.D."/>
            <person name="Jordan W.C."/>
            <person name="Karpen G.H."/>
            <person name="Kataoka E."/>
            <person name="Keightley P.D."/>
            <person name="Kheradpour P."/>
            <person name="Kirkness E.F."/>
            <person name="Koerich L.B."/>
            <person name="Kristiansen K."/>
            <person name="Kudrna D."/>
            <person name="Kulathinal R.J."/>
            <person name="Kumar S."/>
            <person name="Kwok R."/>
            <person name="Lander E."/>
            <person name="Langley C.H."/>
            <person name="Lapoint R."/>
            <person name="Lazzaro B.P."/>
            <person name="Lee S.J."/>
            <person name="Levesque L."/>
            <person name="Li R."/>
            <person name="Lin C.F."/>
            <person name="Lin M.F."/>
            <person name="Lindblad-Toh K."/>
            <person name="Llopart A."/>
            <person name="Long M."/>
            <person name="Low L."/>
            <person name="Lozovsky E."/>
            <person name="Lu J."/>
            <person name="Luo M."/>
            <person name="Machado C.A."/>
            <person name="Makalowski W."/>
            <person name="Marzo M."/>
            <person name="Matsuda M."/>
            <person name="Matzkin L."/>
            <person name="McAllister B."/>
            <person name="McBride C.S."/>
            <person name="McKernan B."/>
            <person name="McKernan K."/>
            <person name="Mendez-Lago M."/>
            <person name="Minx P."/>
            <person name="Mollenhauer M.U."/>
            <person name="Montooth K."/>
            <person name="Mount S.M."/>
            <person name="Mu X."/>
            <person name="Myers E."/>
            <person name="Negre B."/>
            <person name="Newfeld S."/>
            <person name="Nielsen R."/>
            <person name="Noor M.A."/>
            <person name="O'Grady P."/>
            <person name="Pachter L."/>
            <person name="Papaceit M."/>
            <person name="Parisi M.J."/>
            <person name="Parisi M."/>
            <person name="Parts L."/>
            <person name="Pedersen J.S."/>
            <person name="Pesole G."/>
            <person name="Phillippy A.M."/>
            <person name="Ponting C.P."/>
            <person name="Pop M."/>
            <person name="Porcelli D."/>
            <person name="Powell J.R."/>
            <person name="Prohaska S."/>
            <person name="Pruitt K."/>
            <person name="Puig M."/>
            <person name="Quesneville H."/>
            <person name="Ram K.R."/>
            <person name="Rand D."/>
            <person name="Rasmussen M.D."/>
            <person name="Reed L.K."/>
            <person name="Reenan R."/>
            <person name="Reily A."/>
            <person name="Remington K.A."/>
            <person name="Rieger T.T."/>
            <person name="Ritchie M.G."/>
            <person name="Robin C."/>
            <person name="Rogers Y.H."/>
            <person name="Rohde C."/>
            <person name="Rozas J."/>
            <person name="Rubenfield M.J."/>
            <person name="Ruiz A."/>
            <person name="Russo S."/>
            <person name="Salzberg S.L."/>
            <person name="Sanchez-Gracia A."/>
            <person name="Saranga D.J."/>
            <person name="Sato H."/>
            <person name="Schaeffer S.W."/>
            <person name="Schatz M.C."/>
            <person name="Schlenke T."/>
            <person name="Schwartz R."/>
            <person name="Segarra C."/>
            <person name="Singh R.S."/>
            <person name="Sirot L."/>
            <person name="Sirota M."/>
            <person name="Sisneros N.B."/>
            <person name="Smith C.D."/>
            <person name="Smith T.F."/>
            <person name="Spieth J."/>
            <person name="Stage D.E."/>
            <person name="Stark A."/>
            <person name="Stephan W."/>
            <person name="Strausberg R.L."/>
            <person name="Strempel S."/>
            <person name="Sturgill D."/>
            <person name="Sutton G."/>
            <person name="Sutton G.G."/>
            <person name="Tao W."/>
            <person name="Teichmann S."/>
            <person name="Tobari Y.N."/>
            <person name="Tomimura Y."/>
            <person name="Tsolas J.M."/>
            <person name="Valente V.L."/>
            <person name="Venter E."/>
            <person name="Venter J.C."/>
            <person name="Vicario S."/>
            <person name="Vieira F.G."/>
            <person name="Vilella A.J."/>
            <person name="Villasante A."/>
            <person name="Walenz B."/>
            <person name="Wang J."/>
            <person name="Wasserman M."/>
            <person name="Watts T."/>
            <person name="Wilson D."/>
            <person name="Wilson R.K."/>
            <person name="Wing R.A."/>
            <person name="Wolfner M.F."/>
            <person name="Wong A."/>
            <person name="Wong G.K."/>
            <person name="Wu C.I."/>
            <person name="Wu G."/>
            <person name="Yamamoto D."/>
            <person name="Yang H.P."/>
            <person name="Yang S.P."/>
            <person name="Yorke J.A."/>
            <person name="Yoshida K."/>
            <person name="Zdobnov E."/>
            <person name="Zhang P."/>
            <person name="Zhang Y."/>
            <person name="Zimin A.V."/>
            <person name="Baldwin J."/>
            <person name="Abdouelleil A."/>
            <person name="Abdulkadir J."/>
            <person name="Abebe A."/>
            <person name="Abera B."/>
            <person name="Abreu J."/>
            <person name="Acer S.C."/>
            <person name="Aftuck L."/>
            <person name="Alexander A."/>
            <person name="An P."/>
            <person name="Anderson E."/>
            <person name="Anderson S."/>
            <person name="Arachi H."/>
            <person name="Azer M."/>
            <person name="Bachantsang P."/>
            <person name="Barry A."/>
            <person name="Bayul T."/>
            <person name="Berlin A."/>
            <person name="Bessette D."/>
            <person name="Bloom T."/>
            <person name="Blye J."/>
            <person name="Boguslavskiy L."/>
            <person name="Bonnet C."/>
            <person name="Boukhgalter B."/>
            <person name="Bourzgui I."/>
            <person name="Brown A."/>
            <person name="Cahill P."/>
            <person name="Channer S."/>
            <person name="Cheshatsang Y."/>
            <person name="Chuda L."/>
            <person name="Citroen M."/>
            <person name="Collymore A."/>
            <person name="Cooke P."/>
            <person name="Costello M."/>
            <person name="D'Aco K."/>
            <person name="Daza R."/>
            <person name="De Haan G."/>
            <person name="DeGray S."/>
            <person name="DeMaso C."/>
            <person name="Dhargay N."/>
            <person name="Dooley K."/>
            <person name="Dooley E."/>
            <person name="Doricent M."/>
            <person name="Dorje P."/>
            <person name="Dorjee K."/>
            <person name="Dupes A."/>
            <person name="Elong R."/>
            <person name="Falk J."/>
            <person name="Farina A."/>
            <person name="Faro S."/>
            <person name="Ferguson D."/>
            <person name="Fisher S."/>
            <person name="Foley C.D."/>
            <person name="Franke A."/>
            <person name="Friedrich D."/>
            <person name="Gadbois L."/>
            <person name="Gearin G."/>
            <person name="Gearin C.R."/>
            <person name="Giannoukos G."/>
            <person name="Goode T."/>
            <person name="Graham J."/>
            <person name="Grandbois E."/>
            <person name="Grewal S."/>
            <person name="Gyaltsen K."/>
            <person name="Hafez N."/>
            <person name="Hagos B."/>
            <person name="Hall J."/>
            <person name="Henson C."/>
            <person name="Hollinger A."/>
            <person name="Honan T."/>
            <person name="Huard M.D."/>
            <person name="Hughes L."/>
            <person name="Hurhula B."/>
            <person name="Husby M.E."/>
            <person name="Kamat A."/>
            <person name="Kanga B."/>
            <person name="Kashin S."/>
            <person name="Khazanovich D."/>
            <person name="Kisner P."/>
            <person name="Lance K."/>
            <person name="Lara M."/>
            <person name="Lee W."/>
            <person name="Lennon N."/>
            <person name="Letendre F."/>
            <person name="LeVine R."/>
            <person name="Lipovsky A."/>
            <person name="Liu X."/>
            <person name="Liu J."/>
            <person name="Liu S."/>
            <person name="Lokyitsang T."/>
            <person name="Lokyitsang Y."/>
            <person name="Lubonja R."/>
            <person name="Lui A."/>
            <person name="MacDonald P."/>
            <person name="Magnisalis V."/>
            <person name="Maru K."/>
            <person name="Matthews C."/>
            <person name="McCusker W."/>
            <person name="McDonough S."/>
            <person name="Mehta T."/>
            <person name="Meldrim J."/>
            <person name="Meneus L."/>
            <person name="Mihai O."/>
            <person name="Mihalev A."/>
            <person name="Mihova T."/>
            <person name="Mittelman R."/>
            <person name="Mlenga V."/>
            <person name="Montmayeur A."/>
            <person name="Mulrain L."/>
            <person name="Navidi A."/>
            <person name="Naylor J."/>
            <person name="Negash T."/>
            <person name="Nguyen T."/>
            <person name="Nguyen N."/>
            <person name="Nicol R."/>
            <person name="Norbu C."/>
            <person name="Norbu N."/>
            <person name="Novod N."/>
            <person name="O'Neill B."/>
            <person name="Osman S."/>
            <person name="Markiewicz E."/>
            <person name="Oyono O.L."/>
            <person name="Patti C."/>
            <person name="Phunkhang P."/>
            <person name="Pierre F."/>
            <person name="Priest M."/>
            <person name="Raghuraman S."/>
            <person name="Rege F."/>
            <person name="Reyes R."/>
            <person name="Rise C."/>
            <person name="Rogov P."/>
            <person name="Ross K."/>
            <person name="Ryan E."/>
            <person name="Settipalli S."/>
            <person name="Shea T."/>
            <person name="Sherpa N."/>
            <person name="Shi L."/>
            <person name="Shih D."/>
            <person name="Sparrow T."/>
            <person name="Spaulding J."/>
            <person name="Stalker J."/>
            <person name="Stange-Thomann N."/>
            <person name="Stavropoulos S."/>
            <person name="Stone C."/>
            <person name="Strader C."/>
            <person name="Tesfaye S."/>
            <person name="Thomson T."/>
            <person name="Thoulutsang Y."/>
            <person name="Thoulutsang D."/>
            <person name="Topham K."/>
            <person name="Topping I."/>
            <person name="Tsamla T."/>
            <person name="Vassiliev H."/>
            <person name="Vo A."/>
            <person name="Wangchuk T."/>
            <person name="Wangdi T."/>
            <person name="Weiand M."/>
            <person name="Wilkinson J."/>
            <person name="Wilson A."/>
            <person name="Yadav S."/>
            <person name="Young G."/>
            <person name="Yu Q."/>
            <person name="Zembek L."/>
            <person name="Zhong D."/>
            <person name="Zimmer A."/>
            <person name="Zwirko Z."/>
            <person name="Jaffe D.B."/>
            <person name="Alvarez P."/>
            <person name="Brockman W."/>
            <person name="Butler J."/>
            <person name="Chin C."/>
            <person name="Gnerre S."/>
            <person name="Grabherr M."/>
            <person name="Kleber M."/>
            <person name="Mauceli E."/>
            <person name="MacCallum I."/>
        </authorList>
    </citation>
    <scope>NUCLEOTIDE SEQUENCE [LARGE SCALE GENOMIC DNA]</scope>
    <source>
        <strain evidence="6">Tucson 15010-1051.87</strain>
    </source>
</reference>
<keyword evidence="6" id="KW-1185">Reference proteome</keyword>
<dbReference type="SMR" id="A0A0Q9VXY3"/>
<evidence type="ECO:0000259" key="2">
    <source>
        <dbReference type="Pfam" id="PF19031"/>
    </source>
</evidence>
<protein>
    <submittedName>
        <fullName evidence="5">Uncharacterized protein, isoform B</fullName>
    </submittedName>
</protein>
<proteinExistence type="inferred from homology"/>
<dbReference type="GO" id="GO:0035658">
    <property type="term" value="C:Mon1-Ccz1 complex"/>
    <property type="evidence" value="ECO:0007669"/>
    <property type="project" value="InterPro"/>
</dbReference>
<evidence type="ECO:0000259" key="3">
    <source>
        <dbReference type="Pfam" id="PF19032"/>
    </source>
</evidence>
<evidence type="ECO:0000313" key="5">
    <source>
        <dbReference type="EMBL" id="KRF77565.1"/>
    </source>
</evidence>
<dbReference type="PANTHER" id="PTHR13056:SF0">
    <property type="entry name" value="VACUOLAR FUSION PROTEIN CCZ1 HOMOLOG-RELATED"/>
    <property type="match status" value="1"/>
</dbReference>
<sequence>MLPVYFGQVKAAELANKMAKVLQRVETTLRSFYVFNSSLGQKEGEEHKKILFYHPNDIELNTKIKDVGLSEAIITFTGTFTSEDDCKALHTQKTTQLFYQPEPGFWLVLVLNVPKELKLKDGVEVADYRGGDVCDRIYHAVLRQWYHMYRFHHGPLQAKLTQGKAAEEERQKLAAELHQFYESYLANIKDLAQCDIVDMLHSVQYLALDKALFLRAHNFSMLCDTFPAVKECVMLYNEQVVCGGKLIASDLYSLHVHILSATTAAANAETYRSGAFVRDENEEQAAPPSRVFLDWEAQIKPYYLLIYRALNVTLCLFLDAARQVAPAPEFYEELHTYMGPQLSCLARDIAAEVSKLSVGSAAQESTSNDSSPKYLFINEQSLQHHTNIYRSAKTPQKSIPRNVMSIIADLANPIEQGAAATEELQVKTTNDFWVVKRRCNWRQYYVILGKSKATLLDVTQEAKRIFEQELTDDVFFDK</sequence>
<dbReference type="Pfam" id="PF19032">
    <property type="entry name" value="Intu_longin_2"/>
    <property type="match status" value="1"/>
</dbReference>
<dbReference type="PANTHER" id="PTHR13056">
    <property type="entry name" value="VACUOLAR FUSION PROTEIN CCZ1 HOMOLOG-RELATED"/>
    <property type="match status" value="1"/>
</dbReference>
<dbReference type="GO" id="GO:0016192">
    <property type="term" value="P:vesicle-mediated transport"/>
    <property type="evidence" value="ECO:0007669"/>
    <property type="project" value="InterPro"/>
</dbReference>
<comment type="similarity">
    <text evidence="1">Belongs to the CCZ1 family.</text>
</comment>
<dbReference type="Proteomes" id="UP000008792">
    <property type="component" value="Unassembled WGS sequence"/>
</dbReference>
<dbReference type="Pfam" id="PF19033">
    <property type="entry name" value="Intu_longin_3"/>
    <property type="match status" value="1"/>
</dbReference>
<dbReference type="InterPro" id="IPR013176">
    <property type="entry name" value="Ccz1"/>
</dbReference>
<evidence type="ECO:0000256" key="1">
    <source>
        <dbReference type="ARBA" id="ARBA00005352"/>
    </source>
</evidence>
<feature type="domain" description="CCZ1/INTU second Longin" evidence="3">
    <location>
        <begin position="229"/>
        <end position="339"/>
    </location>
</feature>
<accession>A0A0Q9VXY3</accession>
<dbReference type="InterPro" id="IPR043987">
    <property type="entry name" value="CCZ1/INTU/HSP4_longin_1"/>
</dbReference>
<evidence type="ECO:0000313" key="6">
    <source>
        <dbReference type="Proteomes" id="UP000008792"/>
    </source>
</evidence>
<dbReference type="InterPro" id="IPR043988">
    <property type="entry name" value="CCZ1/INTU_longin_2"/>
</dbReference>
<dbReference type="EMBL" id="CH940682">
    <property type="protein sequence ID" value="KRF77565.1"/>
    <property type="molecule type" value="Genomic_DNA"/>
</dbReference>
<dbReference type="OrthoDB" id="240546at2759"/>
<evidence type="ECO:0000259" key="4">
    <source>
        <dbReference type="Pfam" id="PF19033"/>
    </source>
</evidence>
<name>A0A0Q9VXY3_DROVI</name>
<gene>
    <name evidence="5" type="primary">Dvir\GJ16069</name>
    <name evidence="5" type="ORF">Dvir_GJ16069</name>
</gene>
<dbReference type="InterPro" id="IPR043989">
    <property type="entry name" value="CCZ1/INTU/HSP4_longin_3"/>
</dbReference>
<feature type="domain" description="CCZ1/INTU/HPS4 third Longin" evidence="4">
    <location>
        <begin position="369"/>
        <end position="465"/>
    </location>
</feature>
<dbReference type="AlphaFoldDB" id="A0A0Q9VXY3"/>